<feature type="domain" description="PAS" evidence="7">
    <location>
        <begin position="1"/>
        <end position="50"/>
    </location>
</feature>
<evidence type="ECO:0000256" key="5">
    <source>
        <dbReference type="ARBA" id="ARBA00022777"/>
    </source>
</evidence>
<comment type="catalytic activity">
    <reaction evidence="1">
        <text>ATP + protein L-histidine = ADP + protein N-phospho-L-histidine.</text>
        <dbReference type="EC" id="2.7.13.3"/>
    </reaction>
</comment>
<dbReference type="Gene3D" id="3.30.450.20">
    <property type="entry name" value="PAS domain"/>
    <property type="match status" value="1"/>
</dbReference>
<comment type="caution">
    <text evidence="8">The sequence shown here is derived from an EMBL/GenBank/DDBJ whole genome shotgun (WGS) entry which is preliminary data.</text>
</comment>
<evidence type="ECO:0000256" key="1">
    <source>
        <dbReference type="ARBA" id="ARBA00000085"/>
    </source>
</evidence>
<dbReference type="SMART" id="SM00387">
    <property type="entry name" value="HATPase_c"/>
    <property type="match status" value="1"/>
</dbReference>
<keyword evidence="4" id="KW-0808">Transferase</keyword>
<dbReference type="Gene3D" id="3.30.565.10">
    <property type="entry name" value="Histidine kinase-like ATPase, C-terminal domain"/>
    <property type="match status" value="1"/>
</dbReference>
<dbReference type="InterPro" id="IPR000014">
    <property type="entry name" value="PAS"/>
</dbReference>
<dbReference type="PROSITE" id="PS50109">
    <property type="entry name" value="HIS_KIN"/>
    <property type="match status" value="1"/>
</dbReference>
<evidence type="ECO:0000256" key="4">
    <source>
        <dbReference type="ARBA" id="ARBA00022679"/>
    </source>
</evidence>
<dbReference type="CDD" id="cd00082">
    <property type="entry name" value="HisKA"/>
    <property type="match status" value="1"/>
</dbReference>
<protein>
    <recommendedName>
        <fullName evidence="2">histidine kinase</fullName>
        <ecNumber evidence="2">2.7.13.3</ecNumber>
    </recommendedName>
</protein>
<dbReference type="InterPro" id="IPR036890">
    <property type="entry name" value="HATPase_C_sf"/>
</dbReference>
<dbReference type="InterPro" id="IPR052162">
    <property type="entry name" value="Sensor_kinase/Photoreceptor"/>
</dbReference>
<evidence type="ECO:0000256" key="3">
    <source>
        <dbReference type="ARBA" id="ARBA00022553"/>
    </source>
</evidence>
<dbReference type="InterPro" id="IPR005467">
    <property type="entry name" value="His_kinase_dom"/>
</dbReference>
<reference evidence="8 9" key="1">
    <citation type="submission" date="2021-05" db="EMBL/GenBank/DDBJ databases">
        <authorList>
            <person name="Zhang Z.D."/>
            <person name="Osman G."/>
        </authorList>
    </citation>
    <scope>NUCLEOTIDE SEQUENCE [LARGE SCALE GENOMIC DNA]</scope>
    <source>
        <strain evidence="8 9">KCTC 32217</strain>
    </source>
</reference>
<dbReference type="EMBL" id="JAHCMY010000003">
    <property type="protein sequence ID" value="MBS9523887.1"/>
    <property type="molecule type" value="Genomic_DNA"/>
</dbReference>
<dbReference type="InterPro" id="IPR003594">
    <property type="entry name" value="HATPase_dom"/>
</dbReference>
<dbReference type="PANTHER" id="PTHR43304">
    <property type="entry name" value="PHYTOCHROME-LIKE PROTEIN CPH1"/>
    <property type="match status" value="1"/>
</dbReference>
<sequence length="360" mass="40550">MVNFFQNAPCGLLTIWTDGRIIEANQTLLNWLGYDRSDVVSVKSFQDFLNIGGRMFFETHLLPLLQMKGEVAEINMELKGNGSKTLPSLLNLKKMMSQELASPVFCISVTNVKQRILYEQELLSAKKKAEIEAKKLGELNKELDRFANSASDTLLNPVSAITDMLSILKIKNLLKPNMQADEIFSVMKDNSDRMRQMLLDFKEYLSIIDKGPNSETVDLNEVFDLALKEATGKNQSKISLFKDDLPKVNGVKSQLQILFKHLISNAIIYRSYAVPVISVSFEEKGDYYVIKIKDNGMGIEQEDYLVIFDFMHRLHAYKDIPGTGIGLATSKRVVDNHDGKIWVNSAVGNGSTFCFTLPKS</sequence>
<evidence type="ECO:0000256" key="2">
    <source>
        <dbReference type="ARBA" id="ARBA00012438"/>
    </source>
</evidence>
<dbReference type="EC" id="2.7.13.3" evidence="2"/>
<name>A0AAP2CL74_9BACT</name>
<dbReference type="PROSITE" id="PS50112">
    <property type="entry name" value="PAS"/>
    <property type="match status" value="1"/>
</dbReference>
<dbReference type="InterPro" id="IPR035965">
    <property type="entry name" value="PAS-like_dom_sf"/>
</dbReference>
<evidence type="ECO:0000259" key="7">
    <source>
        <dbReference type="PROSITE" id="PS50112"/>
    </source>
</evidence>
<feature type="domain" description="Histidine kinase" evidence="6">
    <location>
        <begin position="149"/>
        <end position="360"/>
    </location>
</feature>
<evidence type="ECO:0000313" key="8">
    <source>
        <dbReference type="EMBL" id="MBS9523887.1"/>
    </source>
</evidence>
<keyword evidence="5 8" id="KW-0418">Kinase</keyword>
<dbReference type="GO" id="GO:0000155">
    <property type="term" value="F:phosphorelay sensor kinase activity"/>
    <property type="evidence" value="ECO:0007669"/>
    <property type="project" value="InterPro"/>
</dbReference>
<dbReference type="PANTHER" id="PTHR43304:SF1">
    <property type="entry name" value="PAC DOMAIN-CONTAINING PROTEIN"/>
    <property type="match status" value="1"/>
</dbReference>
<gene>
    <name evidence="8" type="ORF">KI659_07650</name>
</gene>
<dbReference type="AlphaFoldDB" id="A0AAP2CL74"/>
<dbReference type="InterPro" id="IPR003661">
    <property type="entry name" value="HisK_dim/P_dom"/>
</dbReference>
<dbReference type="SUPFAM" id="SSF55874">
    <property type="entry name" value="ATPase domain of HSP90 chaperone/DNA topoisomerase II/histidine kinase"/>
    <property type="match status" value="1"/>
</dbReference>
<accession>A0AAP2CL74</accession>
<keyword evidence="9" id="KW-1185">Reference proteome</keyword>
<dbReference type="Proteomes" id="UP001319104">
    <property type="component" value="Unassembled WGS sequence"/>
</dbReference>
<proteinExistence type="predicted"/>
<dbReference type="Pfam" id="PF02518">
    <property type="entry name" value="HATPase_c"/>
    <property type="match status" value="1"/>
</dbReference>
<dbReference type="InterPro" id="IPR004358">
    <property type="entry name" value="Sig_transdc_His_kin-like_C"/>
</dbReference>
<dbReference type="RefSeq" id="WP_213944762.1">
    <property type="nucleotide sequence ID" value="NZ_JAHCMY010000003.1"/>
</dbReference>
<dbReference type="PRINTS" id="PR00344">
    <property type="entry name" value="BCTRLSENSOR"/>
</dbReference>
<keyword evidence="3" id="KW-0597">Phosphoprotein</keyword>
<evidence type="ECO:0000259" key="6">
    <source>
        <dbReference type="PROSITE" id="PS50109"/>
    </source>
</evidence>
<dbReference type="Pfam" id="PF13426">
    <property type="entry name" value="PAS_9"/>
    <property type="match status" value="1"/>
</dbReference>
<organism evidence="8 9">
    <name type="scientific">Litoribacter ruber</name>
    <dbReference type="NCBI Taxonomy" id="702568"/>
    <lineage>
        <taxon>Bacteria</taxon>
        <taxon>Pseudomonadati</taxon>
        <taxon>Bacteroidota</taxon>
        <taxon>Cytophagia</taxon>
        <taxon>Cytophagales</taxon>
        <taxon>Cyclobacteriaceae</taxon>
        <taxon>Litoribacter</taxon>
    </lineage>
</organism>
<dbReference type="Gene3D" id="1.10.287.130">
    <property type="match status" value="1"/>
</dbReference>
<dbReference type="SUPFAM" id="SSF55785">
    <property type="entry name" value="PYP-like sensor domain (PAS domain)"/>
    <property type="match status" value="1"/>
</dbReference>
<evidence type="ECO:0000313" key="9">
    <source>
        <dbReference type="Proteomes" id="UP001319104"/>
    </source>
</evidence>